<reference evidence="1 2" key="1">
    <citation type="submission" date="2019-07" db="EMBL/GenBank/DDBJ databases">
        <authorList>
            <person name="Jastrzebski P J."/>
            <person name="Paukszto L."/>
            <person name="Jastrzebski P J."/>
        </authorList>
    </citation>
    <scope>NUCLEOTIDE SEQUENCE [LARGE SCALE GENOMIC DNA]</scope>
    <source>
        <strain evidence="1 2">WMS-il1</strain>
    </source>
</reference>
<sequence length="129" mass="14905">MNQMYNAFSYSSLKEDQFRCLVFVQSLRPMWYAEIRLKLLSILDKKPDVKLHNLGHEYNFRSLIAENNPMPQPQTQQTYPISLSINQDADFVTVFISIKIVPSLNISARIAIRVDARRDSARAVNDDSI</sequence>
<evidence type="ECO:0000313" key="2">
    <source>
        <dbReference type="Proteomes" id="UP000321570"/>
    </source>
</evidence>
<proteinExistence type="predicted"/>
<protein>
    <submittedName>
        <fullName evidence="1">Uncharacterized protein</fullName>
    </submittedName>
</protein>
<dbReference type="EMBL" id="CABIJS010000155">
    <property type="protein sequence ID" value="VUZ45118.1"/>
    <property type="molecule type" value="Genomic_DNA"/>
</dbReference>
<dbReference type="AlphaFoldDB" id="A0A564YEG3"/>
<name>A0A564YEG3_HYMDI</name>
<keyword evidence="2" id="KW-1185">Reference proteome</keyword>
<organism evidence="1 2">
    <name type="scientific">Hymenolepis diminuta</name>
    <name type="common">Rat tapeworm</name>
    <dbReference type="NCBI Taxonomy" id="6216"/>
    <lineage>
        <taxon>Eukaryota</taxon>
        <taxon>Metazoa</taxon>
        <taxon>Spiralia</taxon>
        <taxon>Lophotrochozoa</taxon>
        <taxon>Platyhelminthes</taxon>
        <taxon>Cestoda</taxon>
        <taxon>Eucestoda</taxon>
        <taxon>Cyclophyllidea</taxon>
        <taxon>Hymenolepididae</taxon>
        <taxon>Hymenolepis</taxon>
    </lineage>
</organism>
<gene>
    <name evidence="1" type="ORF">WMSIL1_LOCUS5044</name>
</gene>
<accession>A0A564YEG3</accession>
<evidence type="ECO:0000313" key="1">
    <source>
        <dbReference type="EMBL" id="VUZ45118.1"/>
    </source>
</evidence>
<dbReference type="Proteomes" id="UP000321570">
    <property type="component" value="Unassembled WGS sequence"/>
</dbReference>